<dbReference type="EMBL" id="CAMXCT020001946">
    <property type="protein sequence ID" value="CAL1147760.1"/>
    <property type="molecule type" value="Genomic_DNA"/>
</dbReference>
<evidence type="ECO:0000256" key="1">
    <source>
        <dbReference type="SAM" id="MobiDB-lite"/>
    </source>
</evidence>
<dbReference type="Gene3D" id="2.40.70.10">
    <property type="entry name" value="Acid Proteases"/>
    <property type="match status" value="1"/>
</dbReference>
<accession>A0A9P1G1F4</accession>
<dbReference type="Pfam" id="PF00026">
    <property type="entry name" value="Asp"/>
    <property type="match status" value="1"/>
</dbReference>
<dbReference type="OrthoDB" id="10452256at2759"/>
<feature type="region of interest" description="Disordered" evidence="1">
    <location>
        <begin position="232"/>
        <end position="257"/>
    </location>
</feature>
<keyword evidence="7" id="KW-1185">Reference proteome</keyword>
<dbReference type="PROSITE" id="PS51767">
    <property type="entry name" value="PEPTIDASE_A1"/>
    <property type="match status" value="1"/>
</dbReference>
<dbReference type="EMBL" id="CAMXCT030001946">
    <property type="protein sequence ID" value="CAL4781697.1"/>
    <property type="molecule type" value="Genomic_DNA"/>
</dbReference>
<name>A0A9P1G1F4_9DINO</name>
<dbReference type="SUPFAM" id="SSF50630">
    <property type="entry name" value="Acid proteases"/>
    <property type="match status" value="1"/>
</dbReference>
<protein>
    <submittedName>
        <fullName evidence="6">Peptidase A1 domain-containing protein</fullName>
    </submittedName>
</protein>
<feature type="transmembrane region" description="Helical" evidence="2">
    <location>
        <begin position="194"/>
        <end position="212"/>
    </location>
</feature>
<evidence type="ECO:0000313" key="4">
    <source>
        <dbReference type="EMBL" id="CAI3994385.1"/>
    </source>
</evidence>
<proteinExistence type="predicted"/>
<evidence type="ECO:0000313" key="7">
    <source>
        <dbReference type="Proteomes" id="UP001152797"/>
    </source>
</evidence>
<evidence type="ECO:0000256" key="2">
    <source>
        <dbReference type="SAM" id="Phobius"/>
    </source>
</evidence>
<reference evidence="4" key="1">
    <citation type="submission" date="2022-10" db="EMBL/GenBank/DDBJ databases">
        <authorList>
            <person name="Chen Y."/>
            <person name="Dougan E. K."/>
            <person name="Chan C."/>
            <person name="Rhodes N."/>
            <person name="Thang M."/>
        </authorList>
    </citation>
    <scope>NUCLEOTIDE SEQUENCE</scope>
</reference>
<keyword evidence="2" id="KW-1133">Transmembrane helix</keyword>
<evidence type="ECO:0000313" key="6">
    <source>
        <dbReference type="EMBL" id="CAL4781697.1"/>
    </source>
</evidence>
<sequence>MRAIGLSYGKESPSLRMSFDFNYAFPFGAAALLDSGAGAIRVGAGIWERIMLGMPNGCRQDAGAIGCPCKDKEELPTLSMSLETVAAFYVLGLDSGADIIVCVPPSAYVTKSQTKSDWCELAIVNGGEHHTIFDMEAVVLGLPFFRSVSVTFDAANRVVGVEPVADASSLGQAAVCSDPKNWWSTGRRFSPKRVVVALMIVIMIGSYVFVGFSQSRTAERMRALLESVLGPGTLSNPSPNEERPSTQFMQMANRNPE</sequence>
<reference evidence="5" key="2">
    <citation type="submission" date="2024-04" db="EMBL/GenBank/DDBJ databases">
        <authorList>
            <person name="Chen Y."/>
            <person name="Shah S."/>
            <person name="Dougan E. K."/>
            <person name="Thang M."/>
            <person name="Chan C."/>
        </authorList>
    </citation>
    <scope>NUCLEOTIDE SEQUENCE [LARGE SCALE GENOMIC DNA]</scope>
</reference>
<organism evidence="4">
    <name type="scientific">Cladocopium goreaui</name>
    <dbReference type="NCBI Taxonomy" id="2562237"/>
    <lineage>
        <taxon>Eukaryota</taxon>
        <taxon>Sar</taxon>
        <taxon>Alveolata</taxon>
        <taxon>Dinophyceae</taxon>
        <taxon>Suessiales</taxon>
        <taxon>Symbiodiniaceae</taxon>
        <taxon>Cladocopium</taxon>
    </lineage>
</organism>
<keyword evidence="2" id="KW-0472">Membrane</keyword>
<dbReference type="InterPro" id="IPR021109">
    <property type="entry name" value="Peptidase_aspartic_dom_sf"/>
</dbReference>
<comment type="caution">
    <text evidence="4">The sequence shown here is derived from an EMBL/GenBank/DDBJ whole genome shotgun (WGS) entry which is preliminary data.</text>
</comment>
<evidence type="ECO:0000259" key="3">
    <source>
        <dbReference type="PROSITE" id="PS51767"/>
    </source>
</evidence>
<dbReference type="Proteomes" id="UP001152797">
    <property type="component" value="Unassembled WGS sequence"/>
</dbReference>
<dbReference type="InterPro" id="IPR033121">
    <property type="entry name" value="PEPTIDASE_A1"/>
</dbReference>
<feature type="compositionally biased region" description="Polar residues" evidence="1">
    <location>
        <begin position="233"/>
        <end position="257"/>
    </location>
</feature>
<evidence type="ECO:0000313" key="5">
    <source>
        <dbReference type="EMBL" id="CAL1147760.1"/>
    </source>
</evidence>
<dbReference type="EMBL" id="CAMXCT010001946">
    <property type="protein sequence ID" value="CAI3994385.1"/>
    <property type="molecule type" value="Genomic_DNA"/>
</dbReference>
<keyword evidence="2" id="KW-0812">Transmembrane</keyword>
<gene>
    <name evidence="4" type="ORF">C1SCF055_LOCUS21033</name>
</gene>
<feature type="domain" description="Peptidase A1" evidence="3">
    <location>
        <begin position="1"/>
        <end position="162"/>
    </location>
</feature>
<dbReference type="AlphaFoldDB" id="A0A9P1G1F4"/>